<dbReference type="PANTHER" id="PTHR34001:SF3">
    <property type="entry name" value="BLL7405 PROTEIN"/>
    <property type="match status" value="1"/>
</dbReference>
<evidence type="ECO:0000259" key="7">
    <source>
        <dbReference type="Pfam" id="PF13505"/>
    </source>
</evidence>
<comment type="subcellular location">
    <subcellularLocation>
        <location evidence="1">Cell outer membrane</location>
    </subcellularLocation>
</comment>
<evidence type="ECO:0000256" key="5">
    <source>
        <dbReference type="ARBA" id="ARBA00038306"/>
    </source>
</evidence>
<dbReference type="RefSeq" id="WP_124738339.1">
    <property type="nucleotide sequence ID" value="NZ_CP034086.1"/>
</dbReference>
<reference evidence="8 9" key="1">
    <citation type="submission" date="2018-11" db="EMBL/GenBank/DDBJ databases">
        <title>Genome squencing of methanotrophic bacteria isolated from alkaline groundwater in Korea.</title>
        <authorList>
            <person name="Nguyen L.N."/>
        </authorList>
    </citation>
    <scope>NUCLEOTIDE SEQUENCE [LARGE SCALE GENOMIC DNA]</scope>
    <source>
        <strain evidence="8 9">GW6</strain>
    </source>
</reference>
<protein>
    <submittedName>
        <fullName evidence="8">Porin family protein</fullName>
    </submittedName>
</protein>
<keyword evidence="4" id="KW-0998">Cell outer membrane</keyword>
<proteinExistence type="inferred from homology"/>
<keyword evidence="3" id="KW-0472">Membrane</keyword>
<evidence type="ECO:0000256" key="4">
    <source>
        <dbReference type="ARBA" id="ARBA00023237"/>
    </source>
</evidence>
<accession>A0A3G8M4I0</accession>
<evidence type="ECO:0000256" key="1">
    <source>
        <dbReference type="ARBA" id="ARBA00004442"/>
    </source>
</evidence>
<evidence type="ECO:0000313" key="9">
    <source>
        <dbReference type="Proteomes" id="UP000273982"/>
    </source>
</evidence>
<dbReference type="AlphaFoldDB" id="A0A3G8M4I0"/>
<evidence type="ECO:0000256" key="3">
    <source>
        <dbReference type="ARBA" id="ARBA00023136"/>
    </source>
</evidence>
<dbReference type="GO" id="GO:0009279">
    <property type="term" value="C:cell outer membrane"/>
    <property type="evidence" value="ECO:0007669"/>
    <property type="project" value="UniProtKB-SubCell"/>
</dbReference>
<dbReference type="Pfam" id="PF13505">
    <property type="entry name" value="OMP_b-brl"/>
    <property type="match status" value="1"/>
</dbReference>
<evidence type="ECO:0000256" key="2">
    <source>
        <dbReference type="ARBA" id="ARBA00022729"/>
    </source>
</evidence>
<evidence type="ECO:0000256" key="6">
    <source>
        <dbReference type="SAM" id="SignalP"/>
    </source>
</evidence>
<feature type="signal peptide" evidence="6">
    <location>
        <begin position="1"/>
        <end position="23"/>
    </location>
</feature>
<dbReference type="KEGG" id="mros:EHO51_07330"/>
<dbReference type="InterPro" id="IPR011250">
    <property type="entry name" value="OMP/PagP_B-barrel"/>
</dbReference>
<feature type="domain" description="Outer membrane protein beta-barrel" evidence="7">
    <location>
        <begin position="45"/>
        <end position="290"/>
    </location>
</feature>
<dbReference type="Gene3D" id="2.40.160.20">
    <property type="match status" value="1"/>
</dbReference>
<dbReference type="PANTHER" id="PTHR34001">
    <property type="entry name" value="BLL7405 PROTEIN"/>
    <property type="match status" value="1"/>
</dbReference>
<feature type="chain" id="PRO_5018299887" evidence="6">
    <location>
        <begin position="24"/>
        <end position="301"/>
    </location>
</feature>
<gene>
    <name evidence="8" type="ORF">EHO51_07330</name>
</gene>
<dbReference type="Proteomes" id="UP000273982">
    <property type="component" value="Chromosome"/>
</dbReference>
<sequence>MMAHKFLTGAVLALAFATGSALAADLPSLKAPPAYLPPPPPMWTGFHAGLNAGGAWNASTGTNFASAPFLINGADNVPWAAAAAISGTGSVSTNSAGFIGGGQLGYDLQFNGGFLAGIETDIQGLAGSNGNAAVVTLAPAPAPGLNLLTSVASGKTLDFLGTVRGRLGYLITPTLLAYATGGLAYGQATSTTSLFQHVPNDFSGFLLLGANQGRFSQTRVGWTAGGGLEWMFWPQWSAKIEYLFYDLGAAAYPVAITTDWQLTNLLFANATQARTRFDGHVVRVGLNYHFNWGAAPVVAKY</sequence>
<dbReference type="EMBL" id="CP034086">
    <property type="protein sequence ID" value="AZG76554.1"/>
    <property type="molecule type" value="Genomic_DNA"/>
</dbReference>
<comment type="similarity">
    <text evidence="5">Belongs to the Omp25/RopB family.</text>
</comment>
<dbReference type="InterPro" id="IPR051692">
    <property type="entry name" value="OMP-like"/>
</dbReference>
<evidence type="ECO:0000313" key="8">
    <source>
        <dbReference type="EMBL" id="AZG76554.1"/>
    </source>
</evidence>
<name>A0A3G8M4I0_9HYPH</name>
<dbReference type="SUPFAM" id="SSF56925">
    <property type="entry name" value="OMPA-like"/>
    <property type="match status" value="1"/>
</dbReference>
<dbReference type="InterPro" id="IPR027385">
    <property type="entry name" value="Beta-barrel_OMP"/>
</dbReference>
<organism evidence="8 9">
    <name type="scientific">Methylocystis rosea</name>
    <dbReference type="NCBI Taxonomy" id="173366"/>
    <lineage>
        <taxon>Bacteria</taxon>
        <taxon>Pseudomonadati</taxon>
        <taxon>Pseudomonadota</taxon>
        <taxon>Alphaproteobacteria</taxon>
        <taxon>Hyphomicrobiales</taxon>
        <taxon>Methylocystaceae</taxon>
        <taxon>Methylocystis</taxon>
    </lineage>
</organism>
<keyword evidence="2 6" id="KW-0732">Signal</keyword>